<protein>
    <recommendedName>
        <fullName evidence="3">RING-type domain-containing protein</fullName>
    </recommendedName>
</protein>
<dbReference type="SUPFAM" id="SSF57850">
    <property type="entry name" value="RING/U-box"/>
    <property type="match status" value="1"/>
</dbReference>
<dbReference type="AlphaFoldDB" id="A0AAE0NYD0"/>
<reference evidence="4" key="2">
    <citation type="submission" date="2023-06" db="EMBL/GenBank/DDBJ databases">
        <authorList>
            <consortium name="Lawrence Berkeley National Laboratory"/>
            <person name="Haridas S."/>
            <person name="Hensen N."/>
            <person name="Bonometti L."/>
            <person name="Westerberg I."/>
            <person name="Brannstrom I.O."/>
            <person name="Guillou S."/>
            <person name="Cros-Aarteil S."/>
            <person name="Calhoun S."/>
            <person name="Kuo A."/>
            <person name="Mondo S."/>
            <person name="Pangilinan J."/>
            <person name="Riley R."/>
            <person name="LaButti K."/>
            <person name="Andreopoulos B."/>
            <person name="Lipzen A."/>
            <person name="Chen C."/>
            <person name="Yanf M."/>
            <person name="Daum C."/>
            <person name="Ng V."/>
            <person name="Clum A."/>
            <person name="Steindorff A."/>
            <person name="Ohm R."/>
            <person name="Martin F."/>
            <person name="Silar P."/>
            <person name="Natvig D."/>
            <person name="Lalanne C."/>
            <person name="Gautier V."/>
            <person name="Ament-velasquez S.L."/>
            <person name="Kruys A."/>
            <person name="Hutchinson M.I."/>
            <person name="Powell A.J."/>
            <person name="Barry K."/>
            <person name="Miller A.N."/>
            <person name="Grigoriev I.V."/>
            <person name="Debuchy R."/>
            <person name="Gladieux P."/>
            <person name="Thoren M.H."/>
            <person name="Johannesson H."/>
        </authorList>
    </citation>
    <scope>NUCLEOTIDE SEQUENCE</scope>
    <source>
        <strain evidence="4">CBS 232.78</strain>
    </source>
</reference>
<feature type="region of interest" description="Disordered" evidence="2">
    <location>
        <begin position="1"/>
        <end position="21"/>
    </location>
</feature>
<dbReference type="Proteomes" id="UP001285441">
    <property type="component" value="Unassembled WGS sequence"/>
</dbReference>
<name>A0AAE0NYD0_9PEZI</name>
<keyword evidence="5" id="KW-1185">Reference proteome</keyword>
<accession>A0AAE0NYD0</accession>
<comment type="caution">
    <text evidence="4">The sequence shown here is derived from an EMBL/GenBank/DDBJ whole genome shotgun (WGS) entry which is preliminary data.</text>
</comment>
<evidence type="ECO:0000256" key="2">
    <source>
        <dbReference type="SAM" id="MobiDB-lite"/>
    </source>
</evidence>
<dbReference type="PROSITE" id="PS50089">
    <property type="entry name" value="ZF_RING_2"/>
    <property type="match status" value="1"/>
</dbReference>
<dbReference type="GO" id="GO:0008270">
    <property type="term" value="F:zinc ion binding"/>
    <property type="evidence" value="ECO:0007669"/>
    <property type="project" value="UniProtKB-KW"/>
</dbReference>
<feature type="domain" description="RING-type" evidence="3">
    <location>
        <begin position="67"/>
        <end position="116"/>
    </location>
</feature>
<evidence type="ECO:0000313" key="5">
    <source>
        <dbReference type="Proteomes" id="UP001285441"/>
    </source>
</evidence>
<evidence type="ECO:0000256" key="1">
    <source>
        <dbReference type="PROSITE-ProRule" id="PRU00175"/>
    </source>
</evidence>
<dbReference type="InterPro" id="IPR001841">
    <property type="entry name" value="Znf_RING"/>
</dbReference>
<keyword evidence="1" id="KW-0479">Metal-binding</keyword>
<proteinExistence type="predicted"/>
<keyword evidence="1" id="KW-0862">Zinc</keyword>
<reference evidence="4" key="1">
    <citation type="journal article" date="2023" name="Mol. Phylogenet. Evol.">
        <title>Genome-scale phylogeny and comparative genomics of the fungal order Sordariales.</title>
        <authorList>
            <person name="Hensen N."/>
            <person name="Bonometti L."/>
            <person name="Westerberg I."/>
            <person name="Brannstrom I.O."/>
            <person name="Guillou S."/>
            <person name="Cros-Aarteil S."/>
            <person name="Calhoun S."/>
            <person name="Haridas S."/>
            <person name="Kuo A."/>
            <person name="Mondo S."/>
            <person name="Pangilinan J."/>
            <person name="Riley R."/>
            <person name="LaButti K."/>
            <person name="Andreopoulos B."/>
            <person name="Lipzen A."/>
            <person name="Chen C."/>
            <person name="Yan M."/>
            <person name="Daum C."/>
            <person name="Ng V."/>
            <person name="Clum A."/>
            <person name="Steindorff A."/>
            <person name="Ohm R.A."/>
            <person name="Martin F."/>
            <person name="Silar P."/>
            <person name="Natvig D.O."/>
            <person name="Lalanne C."/>
            <person name="Gautier V."/>
            <person name="Ament-Velasquez S.L."/>
            <person name="Kruys A."/>
            <person name="Hutchinson M.I."/>
            <person name="Powell A.J."/>
            <person name="Barry K."/>
            <person name="Miller A.N."/>
            <person name="Grigoriev I.V."/>
            <person name="Debuchy R."/>
            <person name="Gladieux P."/>
            <person name="Hiltunen Thoren M."/>
            <person name="Johannesson H."/>
        </authorList>
    </citation>
    <scope>NUCLEOTIDE SEQUENCE</scope>
    <source>
        <strain evidence="4">CBS 232.78</strain>
    </source>
</reference>
<dbReference type="Gene3D" id="3.30.40.10">
    <property type="entry name" value="Zinc/RING finger domain, C3HC4 (zinc finger)"/>
    <property type="match status" value="1"/>
</dbReference>
<keyword evidence="1" id="KW-0863">Zinc-finger</keyword>
<dbReference type="EMBL" id="JAULSW010000002">
    <property type="protein sequence ID" value="KAK3389930.1"/>
    <property type="molecule type" value="Genomic_DNA"/>
</dbReference>
<evidence type="ECO:0000259" key="3">
    <source>
        <dbReference type="PROSITE" id="PS50089"/>
    </source>
</evidence>
<evidence type="ECO:0000313" key="4">
    <source>
        <dbReference type="EMBL" id="KAK3389930.1"/>
    </source>
</evidence>
<dbReference type="InterPro" id="IPR013083">
    <property type="entry name" value="Znf_RING/FYVE/PHD"/>
</dbReference>
<organism evidence="4 5">
    <name type="scientific">Podospora didyma</name>
    <dbReference type="NCBI Taxonomy" id="330526"/>
    <lineage>
        <taxon>Eukaryota</taxon>
        <taxon>Fungi</taxon>
        <taxon>Dikarya</taxon>
        <taxon>Ascomycota</taxon>
        <taxon>Pezizomycotina</taxon>
        <taxon>Sordariomycetes</taxon>
        <taxon>Sordariomycetidae</taxon>
        <taxon>Sordariales</taxon>
        <taxon>Podosporaceae</taxon>
        <taxon>Podospora</taxon>
    </lineage>
</organism>
<sequence>MSSPFEIPRGLFTGHPPPTFGRDDHCQESLWHVVKKYMKSPGSFEGKVPYMMCPACQVRELSIKSVPVCHDLFEDVEVTHGWVLWCGHMMCAECFSQLCADADEQQNAKVVCPVCRRELGFIASRCQCVILPVVFLPYLGCKNTCVDNVPLTIPEIALGRPIIPPGCSDCRKEYMLEQAHDLARSIADVPQRLVAQAISEEASRLYDARGYAPDDPRRVDFRPMNDAINFDAILRRQQEAVMEDPQDGERCRWRRGT</sequence>
<gene>
    <name evidence="4" type="ORF">B0H63DRAFT_519167</name>
</gene>